<evidence type="ECO:0000256" key="1">
    <source>
        <dbReference type="ARBA" id="ARBA00004370"/>
    </source>
</evidence>
<dbReference type="SUPFAM" id="SSF50156">
    <property type="entry name" value="PDZ domain-like"/>
    <property type="match status" value="4"/>
</dbReference>
<gene>
    <name evidence="7" type="ORF">OBRU01_21558</name>
</gene>
<dbReference type="PANTHER" id="PTHR19964:SF20">
    <property type="entry name" value="PATJ HOMOLOG-LIKE PROTEIN"/>
    <property type="match status" value="1"/>
</dbReference>
<feature type="region of interest" description="Disordered" evidence="5">
    <location>
        <begin position="331"/>
        <end position="362"/>
    </location>
</feature>
<dbReference type="Pfam" id="PF00106">
    <property type="entry name" value="adh_short"/>
    <property type="match status" value="1"/>
</dbReference>
<proteinExistence type="predicted"/>
<feature type="non-terminal residue" evidence="7">
    <location>
        <position position="981"/>
    </location>
</feature>
<evidence type="ECO:0000256" key="2">
    <source>
        <dbReference type="ARBA" id="ARBA00022553"/>
    </source>
</evidence>
<name>A0A0L7KSF9_OPEBR</name>
<dbReference type="STRING" id="104452.A0A0L7KSF9"/>
<dbReference type="SMART" id="SM00228">
    <property type="entry name" value="PDZ"/>
    <property type="match status" value="4"/>
</dbReference>
<comment type="subcellular location">
    <subcellularLocation>
        <location evidence="1">Membrane</location>
    </subcellularLocation>
</comment>
<dbReference type="PANTHER" id="PTHR19964">
    <property type="entry name" value="MULTIPLE PDZ DOMAIN PROTEIN"/>
    <property type="match status" value="1"/>
</dbReference>
<dbReference type="SUPFAM" id="SSF51735">
    <property type="entry name" value="NAD(P)-binding Rossmann-fold domains"/>
    <property type="match status" value="2"/>
</dbReference>
<feature type="compositionally biased region" description="Polar residues" evidence="5">
    <location>
        <begin position="331"/>
        <end position="346"/>
    </location>
</feature>
<reference evidence="7 8" key="1">
    <citation type="journal article" date="2015" name="Genome Biol. Evol.">
        <title>The genome of winter moth (Operophtera brumata) provides a genomic perspective on sexual dimorphism and phenology.</title>
        <authorList>
            <person name="Derks M.F."/>
            <person name="Smit S."/>
            <person name="Salis L."/>
            <person name="Schijlen E."/>
            <person name="Bossers A."/>
            <person name="Mateman C."/>
            <person name="Pijl A.S."/>
            <person name="de Ridder D."/>
            <person name="Groenen M.A."/>
            <person name="Visser M.E."/>
            <person name="Megens H.J."/>
        </authorList>
    </citation>
    <scope>NUCLEOTIDE SEQUENCE [LARGE SCALE GENOMIC DNA]</scope>
    <source>
        <strain evidence="7">WM2013NL</strain>
        <tissue evidence="7">Head and thorax</tissue>
    </source>
</reference>
<keyword evidence="4" id="KW-0472">Membrane</keyword>
<dbReference type="InterPro" id="IPR036034">
    <property type="entry name" value="PDZ_sf"/>
</dbReference>
<accession>A0A0L7KSF9</accession>
<feature type="domain" description="PDZ" evidence="6">
    <location>
        <begin position="559"/>
        <end position="634"/>
    </location>
</feature>
<dbReference type="PROSITE" id="PS50106">
    <property type="entry name" value="PDZ"/>
    <property type="match status" value="4"/>
</dbReference>
<dbReference type="AlphaFoldDB" id="A0A0L7KSF9"/>
<dbReference type="CDD" id="cd06669">
    <property type="entry name" value="PDZ5_MUPP1-like"/>
    <property type="match status" value="1"/>
</dbReference>
<evidence type="ECO:0000259" key="6">
    <source>
        <dbReference type="PROSITE" id="PS50106"/>
    </source>
</evidence>
<evidence type="ECO:0000256" key="4">
    <source>
        <dbReference type="ARBA" id="ARBA00023136"/>
    </source>
</evidence>
<evidence type="ECO:0000313" key="8">
    <source>
        <dbReference type="Proteomes" id="UP000037510"/>
    </source>
</evidence>
<dbReference type="Gene3D" id="3.40.50.720">
    <property type="entry name" value="NAD(P)-binding Rossmann-like Domain"/>
    <property type="match status" value="3"/>
</dbReference>
<dbReference type="EMBL" id="JTDY01006225">
    <property type="protein sequence ID" value="KOB66182.1"/>
    <property type="molecule type" value="Genomic_DNA"/>
</dbReference>
<keyword evidence="8" id="KW-1185">Reference proteome</keyword>
<dbReference type="CDD" id="cd06791">
    <property type="entry name" value="PDZ3_MUPP1-like"/>
    <property type="match status" value="1"/>
</dbReference>
<feature type="domain" description="PDZ" evidence="6">
    <location>
        <begin position="390"/>
        <end position="480"/>
    </location>
</feature>
<dbReference type="InterPro" id="IPR036291">
    <property type="entry name" value="NAD(P)-bd_dom_sf"/>
</dbReference>
<dbReference type="InterPro" id="IPR002347">
    <property type="entry name" value="SDR_fam"/>
</dbReference>
<feature type="domain" description="PDZ" evidence="6">
    <location>
        <begin position="18"/>
        <end position="98"/>
    </location>
</feature>
<sequence>MVRRCDMVLSTEWAQVEVVDLTNDGNGLGFNLVGGRSTGVVIKYVVPGGVADKDGRLQSGDHVLQVGSVNLRGFTSEQVAAVLRGAGPAVRLLVARPADPATALRAPIPGTALVPTKILGDPELLDRHLIETGYGAVYDLSQCYTEYINGLKGDAASLVAAAVSIIGEHPLQIPDHPIISEDVSPTITITIPVELPASPEVEIVHAVLNKNVYGLGITVAGYVCEKEELSGIFVKSIIEGSSAEQSGQIRINDRIVEVDGISLADKSNPQAVEVLRNTGISVHLVLERYLRGPKYEHLQLAIFNEERPASPSPSITTLSWFPVPSQADISNTEIEPEAESNTTIDSSVLEGGDVQEPTQEELDKRFDEILAVDKEDIKKKWEKTLGSEKEILVAEVNKLDGLGISLEGTVDVEGGQEVRPHHYIRSVLPEGPVGQQGTLIAGDELLEANEYRLHGLTHTEVVTILKHLPNRVRIVCARSSIDSGPRPLINLAPDREGFEARKIISGSLNNLTTIVKAQSDSSINTSSTATLTNNSGQSKKSRSLQYVSELAMWQSKEDIIQLMKGDQGLGFSILDYQDPVDPQGTVIVVRSLVPSGVAEKNGEISPGDRVMSVNGVSIKNATLDQAVQALKGAPRGTVRVGIARPLPPHDSKSKSSSALNVVVVTGATSGIGKEVAWDFARRGAKVFMACRDMEKCETVRRDIVLETSNKYVYCRPCDLASTQSVREYKSEEPRCNILVNNAGVMEPPQGVTRDGFEVQLGVNHLSHFLLTNLMLDTLKDLNMSEHYDAAAAYAQSKLANVLFARELARRTLGRGSIHTQDLNMSEHYDAAAAYAQSKLANVLFARELARRTLGRGTIHTQDLNMSKHYDAAAAYAQSKLANMLLARELARRTLGRGTIHTQDLNMSEHYDAAAADISVVAVDPGLTDTSITRHMSMMKSVTRYLVYPLFWPFMKSAKIGSQAIVHAALDPGMRRCAGDYY</sequence>
<keyword evidence="3" id="KW-0677">Repeat</keyword>
<evidence type="ECO:0000313" key="7">
    <source>
        <dbReference type="EMBL" id="KOB66182.1"/>
    </source>
</evidence>
<dbReference type="InterPro" id="IPR051342">
    <property type="entry name" value="PDZ_scaffold"/>
</dbReference>
<comment type="caution">
    <text evidence="7">The sequence shown here is derived from an EMBL/GenBank/DDBJ whole genome shotgun (WGS) entry which is preliminary data.</text>
</comment>
<dbReference type="InterPro" id="IPR001478">
    <property type="entry name" value="PDZ"/>
</dbReference>
<organism evidence="7 8">
    <name type="scientific">Operophtera brumata</name>
    <name type="common">Winter moth</name>
    <name type="synonym">Phalaena brumata</name>
    <dbReference type="NCBI Taxonomy" id="104452"/>
    <lineage>
        <taxon>Eukaryota</taxon>
        <taxon>Metazoa</taxon>
        <taxon>Ecdysozoa</taxon>
        <taxon>Arthropoda</taxon>
        <taxon>Hexapoda</taxon>
        <taxon>Insecta</taxon>
        <taxon>Pterygota</taxon>
        <taxon>Neoptera</taxon>
        <taxon>Endopterygota</taxon>
        <taxon>Lepidoptera</taxon>
        <taxon>Glossata</taxon>
        <taxon>Ditrysia</taxon>
        <taxon>Geometroidea</taxon>
        <taxon>Geometridae</taxon>
        <taxon>Larentiinae</taxon>
        <taxon>Operophtera</taxon>
    </lineage>
</organism>
<feature type="domain" description="PDZ" evidence="6">
    <location>
        <begin position="205"/>
        <end position="290"/>
    </location>
</feature>
<evidence type="ECO:0000256" key="5">
    <source>
        <dbReference type="SAM" id="MobiDB-lite"/>
    </source>
</evidence>
<keyword evidence="2" id="KW-0597">Phosphoprotein</keyword>
<protein>
    <submittedName>
        <fullName evidence="7">Patj-like protein</fullName>
    </submittedName>
</protein>
<dbReference type="FunFam" id="2.30.42.10:FF:000070">
    <property type="entry name" value="Multiple PDZ domain protein"/>
    <property type="match status" value="1"/>
</dbReference>
<dbReference type="Gene3D" id="2.30.42.10">
    <property type="match status" value="4"/>
</dbReference>
<evidence type="ECO:0000256" key="3">
    <source>
        <dbReference type="ARBA" id="ARBA00022737"/>
    </source>
</evidence>
<dbReference type="CDD" id="cd06667">
    <property type="entry name" value="PDZ2_MUPP1-like"/>
    <property type="match status" value="1"/>
</dbReference>
<dbReference type="PRINTS" id="PR00081">
    <property type="entry name" value="GDHRDH"/>
</dbReference>
<dbReference type="GO" id="GO:0016020">
    <property type="term" value="C:membrane"/>
    <property type="evidence" value="ECO:0007669"/>
    <property type="project" value="UniProtKB-SubCell"/>
</dbReference>
<dbReference type="Pfam" id="PF00595">
    <property type="entry name" value="PDZ"/>
    <property type="match status" value="4"/>
</dbReference>
<dbReference type="Proteomes" id="UP000037510">
    <property type="component" value="Unassembled WGS sequence"/>
</dbReference>